<comment type="catalytic activity">
    <reaction evidence="23">
        <text>1-(9Z-octadecenoyl)-sn-glycero-3-phosphate + (5Z,8Z,11Z,14Z)-eicosatetraenoyl-CoA = 1-(9Z)-octadecenoyl-2-(5Z,8Z,11Z,14Z)-eicosatetraenoyl-sn-glycero-3-phosphate + CoA</text>
        <dbReference type="Rhea" id="RHEA:37443"/>
        <dbReference type="ChEBI" id="CHEBI:57287"/>
        <dbReference type="ChEBI" id="CHEBI:57368"/>
        <dbReference type="ChEBI" id="CHEBI:74544"/>
        <dbReference type="ChEBI" id="CHEBI:74928"/>
    </reaction>
    <physiologicalReaction direction="left-to-right" evidence="23">
        <dbReference type="Rhea" id="RHEA:37444"/>
    </physiologicalReaction>
</comment>
<comment type="catalytic activity">
    <reaction evidence="21">
        <text>eicosanoyl-CoA + 1-(9Z-octadecenoyl)-sn-glycero-3-phosphate = 1-(9Z)-octadecenoyl-2-eicosanoyl-sn-glycero-3-phosphate + CoA</text>
        <dbReference type="Rhea" id="RHEA:37451"/>
        <dbReference type="ChEBI" id="CHEBI:57287"/>
        <dbReference type="ChEBI" id="CHEBI:57380"/>
        <dbReference type="ChEBI" id="CHEBI:74544"/>
        <dbReference type="ChEBI" id="CHEBI:74937"/>
    </reaction>
    <physiologicalReaction direction="left-to-right" evidence="21">
        <dbReference type="Rhea" id="RHEA:37452"/>
    </physiologicalReaction>
</comment>
<evidence type="ECO:0000256" key="8">
    <source>
        <dbReference type="ARBA" id="ARBA00022677"/>
    </source>
</evidence>
<dbReference type="EMBL" id="BMAO01020525">
    <property type="protein sequence ID" value="GFQ68004.1"/>
    <property type="molecule type" value="Genomic_DNA"/>
</dbReference>
<comment type="catalytic activity">
    <reaction evidence="2">
        <text>1-(9Z-octadecenoyl)-sn-glycero-3-phosphate + hexadecanoyl-CoA = 1-(9Z)-octadecenoyl-2-hexadecanoyl-sn-glycero-3-phosphate + CoA</text>
        <dbReference type="Rhea" id="RHEA:37143"/>
        <dbReference type="ChEBI" id="CHEBI:57287"/>
        <dbReference type="ChEBI" id="CHEBI:57379"/>
        <dbReference type="ChEBI" id="CHEBI:74544"/>
        <dbReference type="ChEBI" id="CHEBI:74551"/>
    </reaction>
    <physiologicalReaction direction="left-to-right" evidence="2">
        <dbReference type="Rhea" id="RHEA:37144"/>
    </physiologicalReaction>
</comment>
<evidence type="ECO:0000256" key="14">
    <source>
        <dbReference type="ARBA" id="ARBA00036296"/>
    </source>
</evidence>
<evidence type="ECO:0000256" key="24">
    <source>
        <dbReference type="ARBA" id="ARBA00049561"/>
    </source>
</evidence>
<keyword evidence="25" id="KW-1133">Transmembrane helix</keyword>
<sequence>MKMTDKSYEKAVDIPSRVKFRGLLLTASSLSGLSFLLTINKSFLSWITDWLRWCPTSLELLEQAETKLFSYLKKTPEVTFVPINSDNQTEEYKIRSLVANKDADGKATPLLLLHGFASGIGLWISNLDSLSQNRPLYAIDILGFGLSSRPAFSKDAELAENQFVESIESWRKKVGLKQFILLGHSMGGYLAAAYSIKYPDNIKHLILADPWGFPIQDSSTRKIELPLWAKAVAAMLRPFNPLAGLRAAGPWGPRLVQRFRPDILRKFENIVADSSDVSNYIYHCNAQYPSGEAAFKAMSAPFGWANRPMIQRISQIKHDIPITFIYGARSWIDSSIGLQTRAIRENSYVDIKMIQGAGHHVYVDKAEEFNEIVCCVCTKVDNNEVLPDSSLTRSDMSDVTLMKTTEENKTVLAKTV</sequence>
<keyword evidence="10" id="KW-0221">Differentiation</keyword>
<comment type="catalytic activity">
    <reaction evidence="22">
        <text>1-(5Z,8Z,11Z,14Z-eicosatetraenoyl)-sn-glycero-3-phosphate + (9Z)-octadecenoyl-CoA = 1-(5Z,8Z,11Z,14Z)-eicosatetraenoyl-2-(9Z)-octadecenoyl-sn-glycero-3-phosphate + CoA</text>
        <dbReference type="Rhea" id="RHEA:37455"/>
        <dbReference type="ChEBI" id="CHEBI:57287"/>
        <dbReference type="ChEBI" id="CHEBI:57387"/>
        <dbReference type="ChEBI" id="CHEBI:74938"/>
        <dbReference type="ChEBI" id="CHEBI:74941"/>
    </reaction>
    <physiologicalReaction direction="left-to-right" evidence="22">
        <dbReference type="Rhea" id="RHEA:37456"/>
    </physiologicalReaction>
</comment>
<comment type="similarity">
    <text evidence="15">Belongs to the peptidase S33 family. ABHD4/ABHD5 subfamily.</text>
</comment>
<comment type="catalytic activity">
    <reaction evidence="1">
        <text>a 1-acyl-sn-glycero-3-phosphate + an acyl-CoA = a 1,2-diacyl-sn-glycero-3-phosphate + CoA</text>
        <dbReference type="Rhea" id="RHEA:19709"/>
        <dbReference type="ChEBI" id="CHEBI:57287"/>
        <dbReference type="ChEBI" id="CHEBI:57970"/>
        <dbReference type="ChEBI" id="CHEBI:58342"/>
        <dbReference type="ChEBI" id="CHEBI:58608"/>
        <dbReference type="EC" id="2.3.1.51"/>
    </reaction>
    <physiologicalReaction direction="left-to-right" evidence="1">
        <dbReference type="Rhea" id="RHEA:19710"/>
    </physiologicalReaction>
</comment>
<name>A0A8X6GJ37_TRICU</name>
<accession>A0A8X6GJ37</accession>
<dbReference type="AlphaFoldDB" id="A0A8X6GJ37"/>
<evidence type="ECO:0000256" key="4">
    <source>
        <dbReference type="ARBA" id="ARBA00004502"/>
    </source>
</evidence>
<evidence type="ECO:0000256" key="10">
    <source>
        <dbReference type="ARBA" id="ARBA00022782"/>
    </source>
</evidence>
<dbReference type="PANTHER" id="PTHR42886">
    <property type="entry name" value="RE40534P-RELATED"/>
    <property type="match status" value="1"/>
</dbReference>
<evidence type="ECO:0000256" key="15">
    <source>
        <dbReference type="ARBA" id="ARBA00038097"/>
    </source>
</evidence>
<proteinExistence type="inferred from homology"/>
<dbReference type="Proteomes" id="UP000887116">
    <property type="component" value="Unassembled WGS sequence"/>
</dbReference>
<evidence type="ECO:0000313" key="28">
    <source>
        <dbReference type="Proteomes" id="UP000887116"/>
    </source>
</evidence>
<evidence type="ECO:0000256" key="5">
    <source>
        <dbReference type="ARBA" id="ARBA00013211"/>
    </source>
</evidence>
<dbReference type="FunFam" id="3.40.50.1820:FF:000019">
    <property type="entry name" value="1-acylglycerol-3-phosphate O-acyltransferase ABHD5"/>
    <property type="match status" value="1"/>
</dbReference>
<keyword evidence="9" id="KW-0808">Transferase</keyword>
<comment type="function">
    <text evidence="18">Coenzyme A-dependent lysophosphatidic acid acyltransferase that catalyzes the transfer of an acyl group on a lysophosphatidic acid. Functions preferentially with 1-oleoyl-lysophosphatidic acid followed by 1-palmitoyl-lysophosphatidic acid, 1-stearoyl-lysophosphatidic acid and 1-arachidonoyl-lysophosphatidic acid as lipid acceptor. Functions preferentially with arachidonoyl-CoA followed by oleoyl-CoA as acyl group donors. Functions in phosphatidic acid biosynthesis. May regulate the cellular storage of triacylglycerol through activation of the phospholipase PNPLA2. Involved in keratinocyte differentiation. Regulates lipid droplet fusion.</text>
</comment>
<dbReference type="OrthoDB" id="7457040at2759"/>
<keyword evidence="25" id="KW-0812">Transmembrane</keyword>
<dbReference type="Gene3D" id="3.40.50.1820">
    <property type="entry name" value="alpha/beta hydrolase"/>
    <property type="match status" value="1"/>
</dbReference>
<evidence type="ECO:0000256" key="18">
    <source>
        <dbReference type="ARBA" id="ARBA00045357"/>
    </source>
</evidence>
<evidence type="ECO:0000256" key="9">
    <source>
        <dbReference type="ARBA" id="ARBA00022679"/>
    </source>
</evidence>
<keyword evidence="28" id="KW-1185">Reference proteome</keyword>
<dbReference type="GO" id="GO:0006654">
    <property type="term" value="P:phosphatidic acid biosynthetic process"/>
    <property type="evidence" value="ECO:0007669"/>
    <property type="project" value="TreeGrafter"/>
</dbReference>
<evidence type="ECO:0000256" key="19">
    <source>
        <dbReference type="ARBA" id="ARBA00047525"/>
    </source>
</evidence>
<keyword evidence="11" id="KW-0276">Fatty acid metabolism</keyword>
<comment type="catalytic activity">
    <reaction evidence="19">
        <text>1-hexadecanoyl-sn-glycero-3-phosphate + (9Z)-octadecenoyl-CoA = 1-hexadecanoyl-2-(9Z-octadecenoyl)-sn-glycero-3-phosphate + CoA</text>
        <dbReference type="Rhea" id="RHEA:33187"/>
        <dbReference type="ChEBI" id="CHEBI:57287"/>
        <dbReference type="ChEBI" id="CHEBI:57387"/>
        <dbReference type="ChEBI" id="CHEBI:57518"/>
        <dbReference type="ChEBI" id="CHEBI:64839"/>
    </reaction>
    <physiologicalReaction direction="left-to-right" evidence="19">
        <dbReference type="Rhea" id="RHEA:33188"/>
    </physiologicalReaction>
</comment>
<dbReference type="GO" id="GO:0030154">
    <property type="term" value="P:cell differentiation"/>
    <property type="evidence" value="ECO:0007669"/>
    <property type="project" value="UniProtKB-KW"/>
</dbReference>
<dbReference type="InterPro" id="IPR029058">
    <property type="entry name" value="AB_hydrolase_fold"/>
</dbReference>
<dbReference type="GO" id="GO:0005811">
    <property type="term" value="C:lipid droplet"/>
    <property type="evidence" value="ECO:0007669"/>
    <property type="project" value="UniProtKB-SubCell"/>
</dbReference>
<dbReference type="GO" id="GO:0003841">
    <property type="term" value="F:1-acylglycerol-3-phosphate O-acyltransferase activity"/>
    <property type="evidence" value="ECO:0007669"/>
    <property type="project" value="UniProtKB-EC"/>
</dbReference>
<dbReference type="SUPFAM" id="SSF53474">
    <property type="entry name" value="alpha/beta-Hydrolases"/>
    <property type="match status" value="1"/>
</dbReference>
<keyword evidence="13" id="KW-0012">Acyltransferase</keyword>
<feature type="domain" description="AB hydrolase-1" evidence="26">
    <location>
        <begin position="109"/>
        <end position="365"/>
    </location>
</feature>
<evidence type="ECO:0000256" key="25">
    <source>
        <dbReference type="SAM" id="Phobius"/>
    </source>
</evidence>
<evidence type="ECO:0000256" key="6">
    <source>
        <dbReference type="ARBA" id="ARBA00022490"/>
    </source>
</evidence>
<organism evidence="27 28">
    <name type="scientific">Trichonephila clavata</name>
    <name type="common">Joro spider</name>
    <name type="synonym">Nephila clavata</name>
    <dbReference type="NCBI Taxonomy" id="2740835"/>
    <lineage>
        <taxon>Eukaryota</taxon>
        <taxon>Metazoa</taxon>
        <taxon>Ecdysozoa</taxon>
        <taxon>Arthropoda</taxon>
        <taxon>Chelicerata</taxon>
        <taxon>Arachnida</taxon>
        <taxon>Araneae</taxon>
        <taxon>Araneomorphae</taxon>
        <taxon>Entelegynae</taxon>
        <taxon>Araneoidea</taxon>
        <taxon>Nephilidae</taxon>
        <taxon>Trichonephila</taxon>
    </lineage>
</organism>
<evidence type="ECO:0000256" key="20">
    <source>
        <dbReference type="ARBA" id="ARBA00047543"/>
    </source>
</evidence>
<evidence type="ECO:0000256" key="11">
    <source>
        <dbReference type="ARBA" id="ARBA00022832"/>
    </source>
</evidence>
<dbReference type="PRINTS" id="PR00111">
    <property type="entry name" value="ABHYDROLASE"/>
</dbReference>
<dbReference type="GO" id="GO:0005739">
    <property type="term" value="C:mitochondrion"/>
    <property type="evidence" value="ECO:0007669"/>
    <property type="project" value="TreeGrafter"/>
</dbReference>
<comment type="caution">
    <text evidence="27">The sequence shown here is derived from an EMBL/GenBank/DDBJ whole genome shotgun (WGS) entry which is preliminary data.</text>
</comment>
<gene>
    <name evidence="27" type="primary">ABHD4</name>
    <name evidence="27" type="ORF">TNCT_432701</name>
</gene>
<evidence type="ECO:0000256" key="17">
    <source>
        <dbReference type="ARBA" id="ARBA00042413"/>
    </source>
</evidence>
<evidence type="ECO:0000259" key="26">
    <source>
        <dbReference type="Pfam" id="PF00561"/>
    </source>
</evidence>
<comment type="catalytic activity">
    <reaction evidence="20">
        <text>1-octadecanoyl-sn-glycero-3-phosphate + (9Z)-octadecenoyl-CoA = 1-octadecanoyl-2-(9Z-octadecenoyl)-sn-glycero-3-phosphate + CoA</text>
        <dbReference type="Rhea" id="RHEA:37163"/>
        <dbReference type="ChEBI" id="CHEBI:57287"/>
        <dbReference type="ChEBI" id="CHEBI:57387"/>
        <dbReference type="ChEBI" id="CHEBI:74560"/>
        <dbReference type="ChEBI" id="CHEBI:74565"/>
    </reaction>
    <physiologicalReaction direction="left-to-right" evidence="20">
        <dbReference type="Rhea" id="RHEA:37164"/>
    </physiologicalReaction>
</comment>
<feature type="transmembrane region" description="Helical" evidence="25">
    <location>
        <begin position="20"/>
        <end position="39"/>
    </location>
</feature>
<evidence type="ECO:0000256" key="23">
    <source>
        <dbReference type="ARBA" id="ARBA00048770"/>
    </source>
</evidence>
<dbReference type="GO" id="GO:0006631">
    <property type="term" value="P:fatty acid metabolic process"/>
    <property type="evidence" value="ECO:0007669"/>
    <property type="project" value="UniProtKB-KW"/>
</dbReference>
<evidence type="ECO:0000256" key="2">
    <source>
        <dbReference type="ARBA" id="ARBA00000816"/>
    </source>
</evidence>
<evidence type="ECO:0000256" key="3">
    <source>
        <dbReference type="ARBA" id="ARBA00004496"/>
    </source>
</evidence>
<evidence type="ECO:0000256" key="13">
    <source>
        <dbReference type="ARBA" id="ARBA00023315"/>
    </source>
</evidence>
<keyword evidence="8" id="KW-0551">Lipid droplet</keyword>
<dbReference type="InterPro" id="IPR000073">
    <property type="entry name" value="AB_hydrolase_1"/>
</dbReference>
<keyword evidence="25" id="KW-0472">Membrane</keyword>
<dbReference type="PANTHER" id="PTHR42886:SF29">
    <property type="entry name" value="PUMMELIG, ISOFORM A"/>
    <property type="match status" value="1"/>
</dbReference>
<evidence type="ECO:0000256" key="1">
    <source>
        <dbReference type="ARBA" id="ARBA00000300"/>
    </source>
</evidence>
<evidence type="ECO:0000256" key="12">
    <source>
        <dbReference type="ARBA" id="ARBA00023098"/>
    </source>
</evidence>
<reference evidence="27" key="1">
    <citation type="submission" date="2020-07" db="EMBL/GenBank/DDBJ databases">
        <title>Multicomponent nature underlies the extraordinary mechanical properties of spider dragline silk.</title>
        <authorList>
            <person name="Kono N."/>
            <person name="Nakamura H."/>
            <person name="Mori M."/>
            <person name="Yoshida Y."/>
            <person name="Ohtoshi R."/>
            <person name="Malay A.D."/>
            <person name="Moran D.A.P."/>
            <person name="Tomita M."/>
            <person name="Numata K."/>
            <person name="Arakawa K."/>
        </authorList>
    </citation>
    <scope>NUCLEOTIDE SEQUENCE</scope>
</reference>
<comment type="catalytic activity">
    <reaction evidence="14">
        <text>1-(9Z-octadecenoyl)-sn-glycero-3-phosphate + octadecanoyl-CoA = 1-(9Z-octadecenoyl)-2-octadecanoyl-sn-glycero-3-phosphate + CoA</text>
        <dbReference type="Rhea" id="RHEA:37147"/>
        <dbReference type="ChEBI" id="CHEBI:57287"/>
        <dbReference type="ChEBI" id="CHEBI:57394"/>
        <dbReference type="ChEBI" id="CHEBI:74544"/>
        <dbReference type="ChEBI" id="CHEBI:74552"/>
    </reaction>
    <physiologicalReaction direction="left-to-right" evidence="14">
        <dbReference type="Rhea" id="RHEA:37148"/>
    </physiologicalReaction>
</comment>
<dbReference type="EC" id="2.3.1.51" evidence="5"/>
<dbReference type="GO" id="GO:0055088">
    <property type="term" value="P:lipid homeostasis"/>
    <property type="evidence" value="ECO:0007669"/>
    <property type="project" value="TreeGrafter"/>
</dbReference>
<evidence type="ECO:0000256" key="16">
    <source>
        <dbReference type="ARBA" id="ARBA00040731"/>
    </source>
</evidence>
<evidence type="ECO:0000256" key="22">
    <source>
        <dbReference type="ARBA" id="ARBA00048632"/>
    </source>
</evidence>
<comment type="subcellular location">
    <subcellularLocation>
        <location evidence="3">Cytoplasm</location>
    </subcellularLocation>
    <subcellularLocation>
        <location evidence="4">Lipid droplet</location>
    </subcellularLocation>
</comment>
<keyword evidence="7" id="KW-0444">Lipid biosynthesis</keyword>
<evidence type="ECO:0000313" key="27">
    <source>
        <dbReference type="EMBL" id="GFQ68004.1"/>
    </source>
</evidence>
<evidence type="ECO:0000256" key="7">
    <source>
        <dbReference type="ARBA" id="ARBA00022516"/>
    </source>
</evidence>
<protein>
    <recommendedName>
        <fullName evidence="16">1-acylglycerol-3-phosphate O-acyltransferase ABHD5</fullName>
        <ecNumber evidence="5">2.3.1.51</ecNumber>
    </recommendedName>
    <alternativeName>
        <fullName evidence="17">Abhydrolase domain-containing protein 5</fullName>
    </alternativeName>
</protein>
<evidence type="ECO:0000256" key="21">
    <source>
        <dbReference type="ARBA" id="ARBA00047849"/>
    </source>
</evidence>
<comment type="catalytic activity">
    <reaction evidence="24">
        <text>1-(9Z-octadecenoyl)-sn-glycero-3-phosphate + (9Z)-octadecenoyl-CoA = 1,2-di-(9Z-octadecenoyl)-sn-glycero-3-phosphate + CoA</text>
        <dbReference type="Rhea" id="RHEA:37131"/>
        <dbReference type="ChEBI" id="CHEBI:57287"/>
        <dbReference type="ChEBI" id="CHEBI:57387"/>
        <dbReference type="ChEBI" id="CHEBI:74544"/>
        <dbReference type="ChEBI" id="CHEBI:74546"/>
    </reaction>
    <physiologicalReaction direction="left-to-right" evidence="24">
        <dbReference type="Rhea" id="RHEA:37132"/>
    </physiologicalReaction>
</comment>
<keyword evidence="6" id="KW-0963">Cytoplasm</keyword>
<keyword evidence="12" id="KW-0443">Lipid metabolism</keyword>
<dbReference type="Pfam" id="PF00561">
    <property type="entry name" value="Abhydrolase_1"/>
    <property type="match status" value="1"/>
</dbReference>
<dbReference type="GO" id="GO:0052689">
    <property type="term" value="F:carboxylic ester hydrolase activity"/>
    <property type="evidence" value="ECO:0007669"/>
    <property type="project" value="TreeGrafter"/>
</dbReference>